<organism evidence="2 3">
    <name type="scientific">Caenorhabditis nigoni</name>
    <dbReference type="NCBI Taxonomy" id="1611254"/>
    <lineage>
        <taxon>Eukaryota</taxon>
        <taxon>Metazoa</taxon>
        <taxon>Ecdysozoa</taxon>
        <taxon>Nematoda</taxon>
        <taxon>Chromadorea</taxon>
        <taxon>Rhabditida</taxon>
        <taxon>Rhabditina</taxon>
        <taxon>Rhabditomorpha</taxon>
        <taxon>Rhabditoidea</taxon>
        <taxon>Rhabditidae</taxon>
        <taxon>Peloderinae</taxon>
        <taxon>Caenorhabditis</taxon>
    </lineage>
</organism>
<gene>
    <name evidence="2" type="primary">Cni-R53.8</name>
    <name evidence="2" type="synonym">Cnig_chr_II.g4059</name>
    <name evidence="2" type="ORF">B9Z55_004059</name>
</gene>
<name>A0A2G5UUN5_9PELO</name>
<keyword evidence="3" id="KW-1185">Reference proteome</keyword>
<keyword evidence="1" id="KW-0732">Signal</keyword>
<evidence type="ECO:0000313" key="2">
    <source>
        <dbReference type="EMBL" id="PIC43262.1"/>
    </source>
</evidence>
<proteinExistence type="predicted"/>
<protein>
    <submittedName>
        <fullName evidence="2">Uncharacterized protein</fullName>
    </submittedName>
</protein>
<evidence type="ECO:0000313" key="3">
    <source>
        <dbReference type="Proteomes" id="UP000230233"/>
    </source>
</evidence>
<dbReference type="OrthoDB" id="5800538at2759"/>
<dbReference type="Proteomes" id="UP000230233">
    <property type="component" value="Chromosome II"/>
</dbReference>
<evidence type="ECO:0000256" key="1">
    <source>
        <dbReference type="SAM" id="SignalP"/>
    </source>
</evidence>
<accession>A0A2G5UUN5</accession>
<dbReference type="EMBL" id="PDUG01000002">
    <property type="protein sequence ID" value="PIC43262.1"/>
    <property type="molecule type" value="Genomic_DNA"/>
</dbReference>
<feature type="signal peptide" evidence="1">
    <location>
        <begin position="1"/>
        <end position="18"/>
    </location>
</feature>
<dbReference type="AlphaFoldDB" id="A0A2G5UUN5"/>
<reference evidence="3" key="1">
    <citation type="submission" date="2017-10" db="EMBL/GenBank/DDBJ databases">
        <title>Rapid genome shrinkage in a self-fertile nematode reveals novel sperm competition proteins.</title>
        <authorList>
            <person name="Yin D."/>
            <person name="Schwarz E.M."/>
            <person name="Thomas C.G."/>
            <person name="Felde R.L."/>
            <person name="Korf I.F."/>
            <person name="Cutter A.D."/>
            <person name="Schartner C.M."/>
            <person name="Ralston E.J."/>
            <person name="Meyer B.J."/>
            <person name="Haag E.S."/>
        </authorList>
    </citation>
    <scope>NUCLEOTIDE SEQUENCE [LARGE SCALE GENOMIC DNA]</scope>
    <source>
        <strain evidence="3">JU1422</strain>
    </source>
</reference>
<sequence>MNLCFILTASFVIGSAIAAPLHVEYVLAPVPLKQKTDDKSKLIAIVPLNTSTIVIKFDKPFLAEIEKTSEFSANFDQALVGKGKESPIVKLLTKPGSLEKPVVVKIKDTKNGDSVKVMITKEAGVQ</sequence>
<comment type="caution">
    <text evidence="2">The sequence shown here is derived from an EMBL/GenBank/DDBJ whole genome shotgun (WGS) entry which is preliminary data.</text>
</comment>
<feature type="chain" id="PRO_5013566284" evidence="1">
    <location>
        <begin position="19"/>
        <end position="126"/>
    </location>
</feature>